<feature type="transmembrane region" description="Helical" evidence="1">
    <location>
        <begin position="12"/>
        <end position="35"/>
    </location>
</feature>
<keyword evidence="1" id="KW-0812">Transmembrane</keyword>
<dbReference type="OrthoDB" id="4948879at2"/>
<comment type="caution">
    <text evidence="4">The sequence shown here is derived from an EMBL/GenBank/DDBJ whole genome shotgun (WGS) entry which is preliminary data.</text>
</comment>
<reference evidence="5 6" key="1">
    <citation type="journal article" date="2015" name="Emerg. Microbes Infect.">
        <title>Characterization of 17 strains belonging to the Mycobacterium simiae complex and description of Mycobacterium paraense sp. nov.</title>
        <authorList>
            <person name="Fusco da Costa A.R."/>
            <person name="Fedrizzi T."/>
            <person name="Lopes M.L."/>
            <person name="Pecorari M."/>
            <person name="Oliveira da Costa W.L."/>
            <person name="Giacobazzi E."/>
            <person name="da Costa Bahia J.R."/>
            <person name="De Sanctis V."/>
            <person name="Batista Lima K.V."/>
            <person name="Bertorelli R."/>
            <person name="Grottola A."/>
            <person name="Fabio A."/>
            <person name="Mariottini A."/>
            <person name="Ferretti P."/>
            <person name="Di Leva F."/>
            <person name="Fregni Serpini G."/>
            <person name="Tagliazucchi S."/>
            <person name="Rumpianesi F."/>
            <person name="Jousson O."/>
            <person name="Segata N."/>
            <person name="Tortoli E."/>
        </authorList>
    </citation>
    <scope>NUCLEOTIDE SEQUENCE [LARGE SCALE GENOMIC DNA]</scope>
    <source>
        <strain evidence="3 6">FI-07156</strain>
        <strain evidence="4 5">IEC33</strain>
    </source>
</reference>
<dbReference type="Proteomes" id="UP000193801">
    <property type="component" value="Unassembled WGS sequence"/>
</dbReference>
<dbReference type="RefSeq" id="WP_085100885.1">
    <property type="nucleotide sequence ID" value="NZ_JACKVQ010000006.1"/>
</dbReference>
<evidence type="ECO:0000313" key="4">
    <source>
        <dbReference type="EMBL" id="ORW50741.1"/>
    </source>
</evidence>
<sequence length="163" mass="17831">MNVVNGLPAHALWLHLVVVFVPLTALLEIVCGWWPAARRGPLLWLTVLMAVATMVITPITINAGEWLYDLRKKPSPILQEHAERGSTMVYFAAALLVVAVGLVALRFIERRSDKRRVITHVVVAIIVLAVSVSSMVQVYRTGDAGAQSVWGGEIARLKKSNGT</sequence>
<feature type="transmembrane region" description="Helical" evidence="1">
    <location>
        <begin position="88"/>
        <end position="105"/>
    </location>
</feature>
<evidence type="ECO:0000259" key="2">
    <source>
        <dbReference type="Pfam" id="PF09990"/>
    </source>
</evidence>
<evidence type="ECO:0000313" key="3">
    <source>
        <dbReference type="EMBL" id="ORW30477.1"/>
    </source>
</evidence>
<protein>
    <recommendedName>
        <fullName evidence="2">DUF2231 domain-containing protein</fullName>
    </recommendedName>
</protein>
<dbReference type="EMBL" id="LQPK01000017">
    <property type="protein sequence ID" value="ORW30477.1"/>
    <property type="molecule type" value="Genomic_DNA"/>
</dbReference>
<gene>
    <name evidence="4" type="ORF">AWB90_05635</name>
    <name evidence="3" type="ORF">AWB91_19530</name>
</gene>
<dbReference type="STRING" id="767916.AWB91_19530"/>
<feature type="transmembrane region" description="Helical" evidence="1">
    <location>
        <begin position="42"/>
        <end position="68"/>
    </location>
</feature>
<accession>A0A1X2AH74</accession>
<evidence type="ECO:0000313" key="6">
    <source>
        <dbReference type="Proteomes" id="UP000193801"/>
    </source>
</evidence>
<name>A0A1X2AH74_9MYCO</name>
<evidence type="ECO:0000256" key="1">
    <source>
        <dbReference type="SAM" id="Phobius"/>
    </source>
</evidence>
<keyword evidence="1" id="KW-0472">Membrane</keyword>
<dbReference type="AlphaFoldDB" id="A0A1X2AH74"/>
<keyword evidence="1" id="KW-1133">Transmembrane helix</keyword>
<dbReference type="Proteomes" id="UP000193285">
    <property type="component" value="Unassembled WGS sequence"/>
</dbReference>
<reference evidence="4" key="3">
    <citation type="submission" date="2016-01" db="EMBL/GenBank/DDBJ databases">
        <authorList>
            <person name="Oliw E.H."/>
        </authorList>
    </citation>
    <scope>NUCLEOTIDE SEQUENCE</scope>
    <source>
        <strain evidence="4">IEC33</strain>
    </source>
</reference>
<reference evidence="3" key="2">
    <citation type="submission" date="2016-01" db="EMBL/GenBank/DDBJ databases">
        <authorList>
            <person name="Ana R.F.D.C."/>
            <person name="Tarcisio F."/>
            <person name="Maria L.L."/>
            <person name="Monica P."/>
            <person name="Wana L.O.D.C."/>
            <person name="Elisabetta G."/>
            <person name="Jeann R.D.C.B."/>
            <person name="Veronica D.S."/>
            <person name="Karla V.B.L."/>
            <person name="Roberto B."/>
            <person name="Antonella G."/>
            <person name="Anna F."/>
            <person name="Alessandro M."/>
            <person name="Pamela F."/>
            <person name="Francesca D.L."/>
            <person name="Giulia F.S."/>
            <person name="Sara T."/>
            <person name="Fabio R."/>
            <person name="Olivier J."/>
            <person name="Nicola S."/>
            <person name="Enrico T."/>
        </authorList>
    </citation>
    <scope>NUCLEOTIDE SEQUENCE</scope>
    <source>
        <strain evidence="3">FI-07156</strain>
    </source>
</reference>
<organism evidence="4 5">
    <name type="scientific">Mycobacterium paraense</name>
    <dbReference type="NCBI Taxonomy" id="767916"/>
    <lineage>
        <taxon>Bacteria</taxon>
        <taxon>Bacillati</taxon>
        <taxon>Actinomycetota</taxon>
        <taxon>Actinomycetes</taxon>
        <taxon>Mycobacteriales</taxon>
        <taxon>Mycobacteriaceae</taxon>
        <taxon>Mycobacterium</taxon>
        <taxon>Mycobacterium simiae complex</taxon>
    </lineage>
</organism>
<proteinExistence type="predicted"/>
<dbReference type="EMBL" id="LQPN01000030">
    <property type="protein sequence ID" value="ORW50741.1"/>
    <property type="molecule type" value="Genomic_DNA"/>
</dbReference>
<feature type="domain" description="DUF2231" evidence="2">
    <location>
        <begin position="6"/>
        <end position="153"/>
    </location>
</feature>
<evidence type="ECO:0000313" key="5">
    <source>
        <dbReference type="Proteomes" id="UP000193285"/>
    </source>
</evidence>
<dbReference type="Pfam" id="PF09990">
    <property type="entry name" value="DUF2231"/>
    <property type="match status" value="1"/>
</dbReference>
<dbReference type="InterPro" id="IPR019251">
    <property type="entry name" value="DUF2231_TM"/>
</dbReference>
<feature type="transmembrane region" description="Helical" evidence="1">
    <location>
        <begin position="117"/>
        <end position="139"/>
    </location>
</feature>
<keyword evidence="6" id="KW-1185">Reference proteome</keyword>